<evidence type="ECO:0000313" key="2">
    <source>
        <dbReference type="EMBL" id="MBB3924698.1"/>
    </source>
</evidence>
<dbReference type="EMBL" id="JACIDT010000001">
    <property type="protein sequence ID" value="MBB3924698.1"/>
    <property type="molecule type" value="Genomic_DNA"/>
</dbReference>
<dbReference type="AlphaFoldDB" id="A0A7W6BL66"/>
<keyword evidence="1" id="KW-1133">Transmembrane helix</keyword>
<feature type="transmembrane region" description="Helical" evidence="1">
    <location>
        <begin position="75"/>
        <end position="94"/>
    </location>
</feature>
<accession>A0A7W6BL66</accession>
<evidence type="ECO:0000313" key="3">
    <source>
        <dbReference type="Proteomes" id="UP000571950"/>
    </source>
</evidence>
<sequence>MVEAPAWSALFLGLFLFVCSFGELRRPGLWRGMIEEIGASPALQMLTGLIELTMGIAVYLCNRAAPAPASGPPDWLAVLMMVLGGFMIIEALVITAFTDRLLPLWRCALGTGARGWALVGLIAGAALIAAGLVRFL</sequence>
<dbReference type="RefSeq" id="WP_188070245.1">
    <property type="nucleotide sequence ID" value="NZ_BSPS01000093.1"/>
</dbReference>
<evidence type="ECO:0008006" key="4">
    <source>
        <dbReference type="Google" id="ProtNLM"/>
    </source>
</evidence>
<dbReference type="Proteomes" id="UP000571950">
    <property type="component" value="Unassembled WGS sequence"/>
</dbReference>
<gene>
    <name evidence="2" type="ORF">GGR43_000392</name>
</gene>
<reference evidence="2 3" key="1">
    <citation type="submission" date="2020-08" db="EMBL/GenBank/DDBJ databases">
        <title>Genomic Encyclopedia of Type Strains, Phase IV (KMG-IV): sequencing the most valuable type-strain genomes for metagenomic binning, comparative biology and taxonomic classification.</title>
        <authorList>
            <person name="Goeker M."/>
        </authorList>
    </citation>
    <scope>NUCLEOTIDE SEQUENCE [LARGE SCALE GENOMIC DNA]</scope>
    <source>
        <strain evidence="2 3">DSM 26189</strain>
    </source>
</reference>
<keyword evidence="1" id="KW-0812">Transmembrane</keyword>
<feature type="transmembrane region" description="Helical" evidence="1">
    <location>
        <begin position="115"/>
        <end position="135"/>
    </location>
</feature>
<name>A0A7W6BL66_9SPHN</name>
<feature type="transmembrane region" description="Helical" evidence="1">
    <location>
        <begin position="37"/>
        <end position="60"/>
    </location>
</feature>
<protein>
    <recommendedName>
        <fullName evidence="4">DUF2065 domain-containing protein</fullName>
    </recommendedName>
</protein>
<comment type="caution">
    <text evidence="2">The sequence shown here is derived from an EMBL/GenBank/DDBJ whole genome shotgun (WGS) entry which is preliminary data.</text>
</comment>
<organism evidence="2 3">
    <name type="scientific">Sphingobium jiangsuense</name>
    <dbReference type="NCBI Taxonomy" id="870476"/>
    <lineage>
        <taxon>Bacteria</taxon>
        <taxon>Pseudomonadati</taxon>
        <taxon>Pseudomonadota</taxon>
        <taxon>Alphaproteobacteria</taxon>
        <taxon>Sphingomonadales</taxon>
        <taxon>Sphingomonadaceae</taxon>
        <taxon>Sphingobium</taxon>
    </lineage>
</organism>
<feature type="transmembrane region" description="Helical" evidence="1">
    <location>
        <begin position="6"/>
        <end position="25"/>
    </location>
</feature>
<proteinExistence type="predicted"/>
<keyword evidence="1" id="KW-0472">Membrane</keyword>
<evidence type="ECO:0000256" key="1">
    <source>
        <dbReference type="SAM" id="Phobius"/>
    </source>
</evidence>
<keyword evidence="3" id="KW-1185">Reference proteome</keyword>